<dbReference type="GO" id="GO:0004674">
    <property type="term" value="F:protein serine/threonine kinase activity"/>
    <property type="evidence" value="ECO:0007669"/>
    <property type="project" value="UniProtKB-KW"/>
</dbReference>
<dbReference type="PANTHER" id="PTHR24346">
    <property type="entry name" value="MAP/MICROTUBULE AFFINITY-REGULATING KINASE"/>
    <property type="match status" value="1"/>
</dbReference>
<dbReference type="AlphaFoldDB" id="A0A0D6LU72"/>
<evidence type="ECO:0000256" key="11">
    <source>
        <dbReference type="RuleBase" id="RU000304"/>
    </source>
</evidence>
<dbReference type="GO" id="GO:0005737">
    <property type="term" value="C:cytoplasm"/>
    <property type="evidence" value="ECO:0007669"/>
    <property type="project" value="TreeGrafter"/>
</dbReference>
<comment type="catalytic activity">
    <reaction evidence="8">
        <text>L-threonyl-[protein] + ATP = O-phospho-L-threonyl-[protein] + ADP + H(+)</text>
        <dbReference type="Rhea" id="RHEA:46608"/>
        <dbReference type="Rhea" id="RHEA-COMP:11060"/>
        <dbReference type="Rhea" id="RHEA-COMP:11605"/>
        <dbReference type="ChEBI" id="CHEBI:15378"/>
        <dbReference type="ChEBI" id="CHEBI:30013"/>
        <dbReference type="ChEBI" id="CHEBI:30616"/>
        <dbReference type="ChEBI" id="CHEBI:61977"/>
        <dbReference type="ChEBI" id="CHEBI:456216"/>
        <dbReference type="EC" id="2.7.11.1"/>
    </reaction>
</comment>
<dbReference type="PANTHER" id="PTHR24346:SF107">
    <property type="entry name" value="SERINE_THREONINE-PROTEIN KINASE CHK1"/>
    <property type="match status" value="1"/>
</dbReference>
<dbReference type="GO" id="GO:0005524">
    <property type="term" value="F:ATP binding"/>
    <property type="evidence" value="ECO:0007669"/>
    <property type="project" value="UniProtKB-UniRule"/>
</dbReference>
<dbReference type="Gene3D" id="1.10.510.10">
    <property type="entry name" value="Transferase(Phosphotransferase) domain 1"/>
    <property type="match status" value="1"/>
</dbReference>
<keyword evidence="3 11" id="KW-0723">Serine/threonine-protein kinase</keyword>
<evidence type="ECO:0000256" key="7">
    <source>
        <dbReference type="ARBA" id="ARBA00022840"/>
    </source>
</evidence>
<dbReference type="Pfam" id="PF00069">
    <property type="entry name" value="Pkinase"/>
    <property type="match status" value="1"/>
</dbReference>
<dbReference type="InterPro" id="IPR017441">
    <property type="entry name" value="Protein_kinase_ATP_BS"/>
</dbReference>
<dbReference type="EC" id="2.7.11.1" evidence="2"/>
<keyword evidence="5 10" id="KW-0547">Nucleotide-binding</keyword>
<evidence type="ECO:0000256" key="6">
    <source>
        <dbReference type="ARBA" id="ARBA00022777"/>
    </source>
</evidence>
<keyword evidence="4" id="KW-0808">Transferase</keyword>
<feature type="domain" description="Protein kinase" evidence="13">
    <location>
        <begin position="107"/>
        <end position="374"/>
    </location>
</feature>
<proteinExistence type="inferred from homology"/>
<keyword evidence="15" id="KW-1185">Reference proteome</keyword>
<evidence type="ECO:0000256" key="2">
    <source>
        <dbReference type="ARBA" id="ARBA00012513"/>
    </source>
</evidence>
<evidence type="ECO:0000256" key="12">
    <source>
        <dbReference type="SAM" id="MobiDB-lite"/>
    </source>
</evidence>
<dbReference type="Proteomes" id="UP000054495">
    <property type="component" value="Unassembled WGS sequence"/>
</dbReference>
<dbReference type="InterPro" id="IPR011009">
    <property type="entry name" value="Kinase-like_dom_sf"/>
</dbReference>
<evidence type="ECO:0000313" key="14">
    <source>
        <dbReference type="EMBL" id="EPB71197.1"/>
    </source>
</evidence>
<dbReference type="InterPro" id="IPR000719">
    <property type="entry name" value="Prot_kinase_dom"/>
</dbReference>
<sequence length="399" mass="45264">MYACMITWQTASTDPRMNRIGQDRTTVLFRYIVVGLIMELPLINHDHMDNGYSSGCSPFSADSGYSDGSEIDYPLEQPRSDSIKSCTSSDDGSYRSSPTPENQPIQYNVIKHLGSGSFGEVSLISNPLSHKMLSRREIAMKRINMARLNEKQREEVEYEVALHETLTKSDDSHIVHCYGACDDFVMEEKHIYLEYVDGSDLFELAMNKGGVGKSAAKHLFRQLLEGLAFLHDLSVAHRDIKPENLLIDRRGTLKIADFGLADCYRESPDEPDRRLSRICGSYEYLSPQVLENDYSGPKNDVWAAGCVLVVMLTGDLPWDRAARSDPSYSMWLNGELPPSLKNVDRDALDIIRDTLVVNEELRPTARELLKHPWLSSSTRRRSKKINCFEPLKRARMQDC</sequence>
<dbReference type="GO" id="GO:0035556">
    <property type="term" value="P:intracellular signal transduction"/>
    <property type="evidence" value="ECO:0007669"/>
    <property type="project" value="TreeGrafter"/>
</dbReference>
<feature type="region of interest" description="Disordered" evidence="12">
    <location>
        <begin position="63"/>
        <end position="103"/>
    </location>
</feature>
<name>A0A0D6LU72_9BILA</name>
<dbReference type="InterPro" id="IPR008271">
    <property type="entry name" value="Ser/Thr_kinase_AS"/>
</dbReference>
<dbReference type="PROSITE" id="PS00108">
    <property type="entry name" value="PROTEIN_KINASE_ST"/>
    <property type="match status" value="1"/>
</dbReference>
<evidence type="ECO:0000256" key="3">
    <source>
        <dbReference type="ARBA" id="ARBA00022527"/>
    </source>
</evidence>
<dbReference type="PROSITE" id="PS00107">
    <property type="entry name" value="PROTEIN_KINASE_ATP"/>
    <property type="match status" value="1"/>
</dbReference>
<evidence type="ECO:0000256" key="8">
    <source>
        <dbReference type="ARBA" id="ARBA00047899"/>
    </source>
</evidence>
<comment type="catalytic activity">
    <reaction evidence="9">
        <text>L-seryl-[protein] + ATP = O-phospho-L-seryl-[protein] + ADP + H(+)</text>
        <dbReference type="Rhea" id="RHEA:17989"/>
        <dbReference type="Rhea" id="RHEA-COMP:9863"/>
        <dbReference type="Rhea" id="RHEA-COMP:11604"/>
        <dbReference type="ChEBI" id="CHEBI:15378"/>
        <dbReference type="ChEBI" id="CHEBI:29999"/>
        <dbReference type="ChEBI" id="CHEBI:30616"/>
        <dbReference type="ChEBI" id="CHEBI:83421"/>
        <dbReference type="ChEBI" id="CHEBI:456216"/>
        <dbReference type="EC" id="2.7.11.1"/>
    </reaction>
</comment>
<evidence type="ECO:0000256" key="1">
    <source>
        <dbReference type="ARBA" id="ARBA00010791"/>
    </source>
</evidence>
<protein>
    <recommendedName>
        <fullName evidence="2">non-specific serine/threonine protein kinase</fullName>
        <ecNumber evidence="2">2.7.11.1</ecNumber>
    </recommendedName>
</protein>
<gene>
    <name evidence="14" type="ORF">ANCCEY_09726</name>
</gene>
<dbReference type="EMBL" id="KE125130">
    <property type="protein sequence ID" value="EPB71197.1"/>
    <property type="molecule type" value="Genomic_DNA"/>
</dbReference>
<keyword evidence="7 10" id="KW-0067">ATP-binding</keyword>
<dbReference type="SUPFAM" id="SSF56112">
    <property type="entry name" value="Protein kinase-like (PK-like)"/>
    <property type="match status" value="1"/>
</dbReference>
<reference evidence="14 15" key="1">
    <citation type="submission" date="2013-05" db="EMBL/GenBank/DDBJ databases">
        <title>Draft genome of the parasitic nematode Anyclostoma ceylanicum.</title>
        <authorList>
            <person name="Mitreva M."/>
        </authorList>
    </citation>
    <scope>NUCLEOTIDE SEQUENCE [LARGE SCALE GENOMIC DNA]</scope>
</reference>
<evidence type="ECO:0000313" key="15">
    <source>
        <dbReference type="Proteomes" id="UP000054495"/>
    </source>
</evidence>
<dbReference type="PROSITE" id="PS50011">
    <property type="entry name" value="PROTEIN_KINASE_DOM"/>
    <property type="match status" value="1"/>
</dbReference>
<evidence type="ECO:0000256" key="4">
    <source>
        <dbReference type="ARBA" id="ARBA00022679"/>
    </source>
</evidence>
<keyword evidence="6 14" id="KW-0418">Kinase</keyword>
<comment type="similarity">
    <text evidence="1">Belongs to the protein kinase superfamily. CAMK Ser/Thr protein kinase family. NIM1 subfamily.</text>
</comment>
<evidence type="ECO:0000256" key="9">
    <source>
        <dbReference type="ARBA" id="ARBA00048679"/>
    </source>
</evidence>
<evidence type="ECO:0000256" key="10">
    <source>
        <dbReference type="PROSITE-ProRule" id="PRU10141"/>
    </source>
</evidence>
<accession>A0A0D6LU72</accession>
<organism evidence="14 15">
    <name type="scientific">Ancylostoma ceylanicum</name>
    <dbReference type="NCBI Taxonomy" id="53326"/>
    <lineage>
        <taxon>Eukaryota</taxon>
        <taxon>Metazoa</taxon>
        <taxon>Ecdysozoa</taxon>
        <taxon>Nematoda</taxon>
        <taxon>Chromadorea</taxon>
        <taxon>Rhabditida</taxon>
        <taxon>Rhabditina</taxon>
        <taxon>Rhabditomorpha</taxon>
        <taxon>Strongyloidea</taxon>
        <taxon>Ancylostomatidae</taxon>
        <taxon>Ancylostomatinae</taxon>
        <taxon>Ancylostoma</taxon>
    </lineage>
</organism>
<evidence type="ECO:0000259" key="13">
    <source>
        <dbReference type="PROSITE" id="PS50011"/>
    </source>
</evidence>
<evidence type="ECO:0000256" key="5">
    <source>
        <dbReference type="ARBA" id="ARBA00022741"/>
    </source>
</evidence>
<feature type="binding site" evidence="10">
    <location>
        <position position="141"/>
    </location>
    <ligand>
        <name>ATP</name>
        <dbReference type="ChEBI" id="CHEBI:30616"/>
    </ligand>
</feature>
<feature type="compositionally biased region" description="Polar residues" evidence="12">
    <location>
        <begin position="83"/>
        <end position="103"/>
    </location>
</feature>
<dbReference type="SMART" id="SM00220">
    <property type="entry name" value="S_TKc"/>
    <property type="match status" value="1"/>
</dbReference>